<proteinExistence type="predicted"/>
<dbReference type="Proteomes" id="UP000483035">
    <property type="component" value="Unassembled WGS sequence"/>
</dbReference>
<evidence type="ECO:0000313" key="3">
    <source>
        <dbReference type="Proteomes" id="UP000483035"/>
    </source>
</evidence>
<dbReference type="InterPro" id="IPR052957">
    <property type="entry name" value="Auxin_embryo_med"/>
</dbReference>
<dbReference type="EMBL" id="WUEY01000028">
    <property type="protein sequence ID" value="NEI74301.1"/>
    <property type="molecule type" value="Genomic_DNA"/>
</dbReference>
<comment type="caution">
    <text evidence="2">The sequence shown here is derived from an EMBL/GenBank/DDBJ whole genome shotgun (WGS) entry which is preliminary data.</text>
</comment>
<evidence type="ECO:0000256" key="1">
    <source>
        <dbReference type="SAM" id="MobiDB-lite"/>
    </source>
</evidence>
<dbReference type="SUPFAM" id="SSF55874">
    <property type="entry name" value="ATPase domain of HSP90 chaperone/DNA topoisomerase II/histidine kinase"/>
    <property type="match status" value="1"/>
</dbReference>
<organism evidence="2 3">
    <name type="scientific">Rhizobium lusitanum</name>
    <dbReference type="NCBI Taxonomy" id="293958"/>
    <lineage>
        <taxon>Bacteria</taxon>
        <taxon>Pseudomonadati</taxon>
        <taxon>Pseudomonadota</taxon>
        <taxon>Alphaproteobacteria</taxon>
        <taxon>Hyphomicrobiales</taxon>
        <taxon>Rhizobiaceae</taxon>
        <taxon>Rhizobium/Agrobacterium group</taxon>
        <taxon>Rhizobium</taxon>
    </lineage>
</organism>
<accession>A0A6L9UG60</accession>
<name>A0A6L9UG60_9HYPH</name>
<protein>
    <submittedName>
        <fullName evidence="2">DUF3883 domain-containing protein</fullName>
    </submittedName>
</protein>
<reference evidence="2 3" key="1">
    <citation type="submission" date="2019-12" db="EMBL/GenBank/DDBJ databases">
        <title>Rhizobium genotypes associated with high levels of biological nitrogen fixation by grain legumes in a temperate-maritime cropping system.</title>
        <authorList>
            <person name="Maluk M."/>
            <person name="Francesc Ferrando Molina F."/>
            <person name="Lopez Del Egido L."/>
            <person name="Lafos M."/>
            <person name="Langarica-Fuentes A."/>
            <person name="Gebre Yohannes G."/>
            <person name="Young M.W."/>
            <person name="Martin P."/>
            <person name="Gantlett R."/>
            <person name="Kenicer G."/>
            <person name="Hawes C."/>
            <person name="Begg G.S."/>
            <person name="Quilliam R.S."/>
            <person name="Squire G.R."/>
            <person name="Poole P.S."/>
            <person name="Young P.W."/>
            <person name="Iannetta P.M."/>
            <person name="James E.K."/>
        </authorList>
    </citation>
    <scope>NUCLEOTIDE SEQUENCE [LARGE SCALE GENOMIC DNA]</scope>
    <source>
        <strain evidence="2 3">JHI1118</strain>
    </source>
</reference>
<evidence type="ECO:0000313" key="2">
    <source>
        <dbReference type="EMBL" id="NEI74301.1"/>
    </source>
</evidence>
<dbReference type="NCBIfam" id="NF047352">
    <property type="entry name" value="P_loop_sacsin"/>
    <property type="match status" value="1"/>
</dbReference>
<gene>
    <name evidence="2" type="ORF">GR212_32620</name>
</gene>
<dbReference type="PANTHER" id="PTHR32387">
    <property type="entry name" value="WU:FJ29H11"/>
    <property type="match status" value="1"/>
</dbReference>
<sequence length="1886" mass="206881">MLAEKNTVNNQSRALQTYRCRYSASAIAAREALVWRWIIAVDDVLRSIEACGVNVMPQAAAKAFLTEWGSRKIRGFEGTIDEEGEYLSKIYSTANSISEQIAADYHGRFLIELIQNAHDVHPDDHRDGQIEVVFDVGAGAHGILYVANGGAPFAQSNVEALSDLGLSSKPPGQAIGNKGLGFRSVRHICDAPEIYSQAVGQKGADRFYGFCFRFANGDDLAAMTSGVRVLELARKDLPPFHVPVWLDEQPPEIRAFAQRGFATVIALPVRDSRAAEAVVAEIEALRTVGAPMLLFLTRLGRLDVRVLGVDGAQSEPIVLTRREEAVPGAPSGFAVADLGSAGRHLIARCAVDERAMIETISVGIEQTQLHSHWAEWTGDGEIALAVSLDAAAIVSSRLYTYLPMGEQAQAPFRGYLHASFFPTANRKGLDGKVRLNAMLLEHAADLAARAVAWLARENGNGAGTLTVEERARGVVDLMCWVKTQSFETDADLPLRVAKGIAATMGVADFADAPVAPVLTVTESGQLSLSWRSPRVSRRGLQLGETFSLAAAARHASKVGAWPLWLELGTRTDAFTAFVKAHVIGYVDTPNVTERVALAIEVAAMLQRDKLRSPAAWTAYYKDLVEFVGSGGSALAGQLILLCEDGHLRPSMSTVVPPEDTPKSGRRRVRRTGRVAVFAPPARRGPEEDEASDLSPPNALAENFAFLSEKLDWYGELADARNFLLRHKLVLEFDRENILNQIARVLREDSRHQQRAAGLRWAFQIWRRPQGKGRGVSLPAGLRLYVPTLDHGFVPAEEAVFSGGWPDETRGRLLQRFLDAAPSDCLDLQEISRRRLANPDHYAFKIGNLSLWTEFLRDLGVKRGLNPVHRSVSGTHRGQALDGPAFWRALGLSEAATVAWKTAIAGEKTSSLTAGSAYSISGSLQWMPGQWDIERFDREALEYYALLVIAWLGEPLPEAWSLTIRHSFFTQSDVRQWSTPLKIFLQNAAWIPALEPTSHGSEPVAVRPWQIWMAAESGERFPFFLRRPAIPVIRALDRASAPHLAAIRKHTTLRTLDDPTTLLQQATFLASQFAKPGFETFYERHLANLYAGTWQRIADHYRNIALPGSASAPPLLLARRGGFLQAFSMRGDNAPDEEIYVRDTDDETAASLVEAAGKPMIEIRAGDKLRLGQILQTFYGDRVRLLSRADYQITIDGRGVGTGHMVAAVEWCPRLPLMAAVAMEGVKGLDARNLPVNRQSVLDRLNRIMIQTGSRLGFRLDDFAHDELEGGPEALGLKLADGQAVIVVRTDERAGWSQLDQSLTAFCDALGQPGLEQALRILLRYLQADGAAIGESGEPDRELDGLCDSLRLAPRARRVVRETMGGGLERHLPWLRALLHLAAGQPAVDALAADEAEVVKDASWLRQAIAPWLAPLGCDAQATLDACRTALSVSELRDMLKLDFEGLNWALTAVGQSPDTYPDVHARQLSNRIKAVSIAIFDALRATFAPTIAAGIAAPAYAQARDAAGELEPDPSWAMRWKDVPDIVIDKHINGWLASHGAMPLDVSHPELAALEHVRRTNNQTLKELVRDATPLIRAWCSARALAIPTLWTGSDGGFAELRRRLDQAGVMDIRACDRDDLLSWINRLGCWPDNMECTLDRDALELGDAALAEARAKAEAEVAARRKQERSIEFNGRSVDPEETDWAALDAELKQALSREFFKIPVGHSAALAPARTGSDQKPANGQSGGYRMPSYGGRPFAPSAKTDMIGRLGELAVRHWLQGRIPKQDIDAAWKSTNAEVFTGRKGNDSLGYDFEVSWQKQAWQIEVKASLNDPRVFELGETEVRAGRIAARTRAGLLYWIAYVSNLADPARARVEMIPNPLSEAGEAVLELVGEGLRYSFRRS</sequence>
<dbReference type="RefSeq" id="WP_163993417.1">
    <property type="nucleotide sequence ID" value="NZ_WUEY01000028.1"/>
</dbReference>
<dbReference type="InterPro" id="IPR036890">
    <property type="entry name" value="HATPase_C_sf"/>
</dbReference>
<dbReference type="PANTHER" id="PTHR32387:SF0">
    <property type="entry name" value="PROTEIN NO VEIN"/>
    <property type="match status" value="1"/>
</dbReference>
<feature type="region of interest" description="Disordered" evidence="1">
    <location>
        <begin position="1713"/>
        <end position="1734"/>
    </location>
</feature>